<dbReference type="Gene3D" id="3.40.630.40">
    <property type="entry name" value="Zn-dependent exopeptidases"/>
    <property type="match status" value="1"/>
</dbReference>
<reference evidence="9" key="1">
    <citation type="submission" date="2016-01" db="EMBL/GenBank/DDBJ databases">
        <title>Draft genome of Chromobacterium sp. F49.</title>
        <authorList>
            <person name="Hong K.W."/>
        </authorList>
    </citation>
    <scope>NUCLEOTIDE SEQUENCE [LARGE SCALE GENOMIC DNA]</scope>
    <source>
        <strain evidence="9">M40</strain>
    </source>
</reference>
<proteinExistence type="predicted"/>
<evidence type="ECO:0000313" key="6">
    <source>
        <dbReference type="EMBL" id="PAK94217.1"/>
    </source>
</evidence>
<dbReference type="InterPro" id="IPR050695">
    <property type="entry name" value="N-acetylmuramoyl_amidase_3"/>
</dbReference>
<dbReference type="Proteomes" id="UP000594979">
    <property type="component" value="Chromosome"/>
</dbReference>
<evidence type="ECO:0000313" key="9">
    <source>
        <dbReference type="Proteomes" id="UP000076612"/>
    </source>
</evidence>
<dbReference type="EMBL" id="CP065682">
    <property type="protein sequence ID" value="QPS33076.1"/>
    <property type="molecule type" value="Genomic_DNA"/>
</dbReference>
<dbReference type="GO" id="GO:0009253">
    <property type="term" value="P:peptidoglycan catabolic process"/>
    <property type="evidence" value="ECO:0007669"/>
    <property type="project" value="InterPro"/>
</dbReference>
<dbReference type="InterPro" id="IPR002508">
    <property type="entry name" value="MurNAc-LAA_cat"/>
</dbReference>
<evidence type="ECO:0000313" key="11">
    <source>
        <dbReference type="Proteomes" id="UP000386281"/>
    </source>
</evidence>
<evidence type="ECO:0000313" key="5">
    <source>
        <dbReference type="EMBL" id="KZE19070.1"/>
    </source>
</evidence>
<feature type="chain" id="PRO_5014532660" evidence="3">
    <location>
        <begin position="38"/>
        <end position="274"/>
    </location>
</feature>
<sequence>MTTLRRTSHPPRGTLAWASTLVAAAMLTGCAQGPSPAADPTSVAPEPLATSASAAETPAADELTGRTIALDPGHNGGNAANPDEIARRVPDGRGGTKACNTTGTATDDGYAESAFAWAVAQLLADDLEAKGARVIMSRENDDGVGPCVDERGTFADDADVLVSIHANGSESTRTKGYHVIVADPGTSPELEEQSSALALSVSTAMAESFTPNQAYGEDAISPRPDLAGLNNASVPAVIVECGEMRNPDEAEVMESEDGRRRYAEAIAAGIVDWL</sequence>
<evidence type="ECO:0000313" key="12">
    <source>
        <dbReference type="Proteomes" id="UP000594979"/>
    </source>
</evidence>
<dbReference type="AlphaFoldDB" id="A0A163AAI2"/>
<dbReference type="Proteomes" id="UP000386281">
    <property type="component" value="Unassembled WGS sequence"/>
</dbReference>
<dbReference type="RefSeq" id="WP_063250171.1">
    <property type="nucleotide sequence ID" value="NZ_CAACXN010000014.1"/>
</dbReference>
<evidence type="ECO:0000259" key="4">
    <source>
        <dbReference type="SMART" id="SM00646"/>
    </source>
</evidence>
<feature type="signal peptide" evidence="3">
    <location>
        <begin position="1"/>
        <end position="37"/>
    </location>
</feature>
<dbReference type="Proteomes" id="UP000216867">
    <property type="component" value="Unassembled WGS sequence"/>
</dbReference>
<protein>
    <submittedName>
        <fullName evidence="6 8">N-acetylmuramoyl-L-alanine amidase</fullName>
    </submittedName>
</protein>
<reference evidence="7 12" key="5">
    <citation type="submission" date="2020-12" db="EMBL/GenBank/DDBJ databases">
        <title>FDA dAtabase for Regulatory Grade micrObial Sequences (FDA-ARGOS): Supporting development and validation of Infectious Disease Dx tests.</title>
        <authorList>
            <person name="Sproer C."/>
            <person name="Gronow S."/>
            <person name="Severitt S."/>
            <person name="Schroder I."/>
            <person name="Tallon L."/>
            <person name="Sadzewicz L."/>
            <person name="Zhao X."/>
            <person name="Boylan J."/>
            <person name="Ott S."/>
            <person name="Bowen H."/>
            <person name="Vavikolanu K."/>
            <person name="Mehta A."/>
            <person name="Aluvathingal J."/>
            <person name="Nadendla S."/>
            <person name="Lowell S."/>
            <person name="Myers T."/>
            <person name="Yan Y."/>
            <person name="Sichtig H."/>
        </authorList>
    </citation>
    <scope>NUCLEOTIDE SEQUENCE [LARGE SCALE GENOMIC DNA]</scope>
    <source>
        <strain evidence="7 12">FDAARGOS_902</strain>
    </source>
</reference>
<dbReference type="PANTHER" id="PTHR30404">
    <property type="entry name" value="N-ACETYLMURAMOYL-L-ALANINE AMIDASE"/>
    <property type="match status" value="1"/>
</dbReference>
<dbReference type="STRING" id="33889.AVW13_12395"/>
<dbReference type="KEGG" id="bcau:I6G59_14085"/>
<reference evidence="6 10" key="3">
    <citation type="submission" date="2017-04" db="EMBL/GenBank/DDBJ databases">
        <title>Kefir bacterial isolates.</title>
        <authorList>
            <person name="Kim Y."/>
            <person name="Blasche S."/>
            <person name="Patil K.R."/>
        </authorList>
    </citation>
    <scope>NUCLEOTIDE SEQUENCE [LARGE SCALE GENOMIC DNA]</scope>
    <source>
        <strain evidence="6 10">OG2</strain>
    </source>
</reference>
<reference evidence="5" key="2">
    <citation type="submission" date="2016-01" db="EMBL/GenBank/DDBJ databases">
        <authorList>
            <person name="Hong K.W."/>
        </authorList>
    </citation>
    <scope>NUCLEOTIDE SEQUENCE</scope>
    <source>
        <strain evidence="5">M40</strain>
    </source>
</reference>
<evidence type="ECO:0000256" key="3">
    <source>
        <dbReference type="SAM" id="SignalP"/>
    </source>
</evidence>
<dbReference type="GO" id="GO:0008745">
    <property type="term" value="F:N-acetylmuramoyl-L-alanine amidase activity"/>
    <property type="evidence" value="ECO:0007669"/>
    <property type="project" value="InterPro"/>
</dbReference>
<evidence type="ECO:0000313" key="7">
    <source>
        <dbReference type="EMBL" id="QPS33076.1"/>
    </source>
</evidence>
<dbReference type="PROSITE" id="PS51257">
    <property type="entry name" value="PROKAR_LIPOPROTEIN"/>
    <property type="match status" value="1"/>
</dbReference>
<reference evidence="8 11" key="4">
    <citation type="submission" date="2019-02" db="EMBL/GenBank/DDBJ databases">
        <authorList>
            <consortium name="Pathogen Informatics"/>
        </authorList>
    </citation>
    <scope>NUCLEOTIDE SEQUENCE [LARGE SCALE GENOMIC DNA]</scope>
    <source>
        <strain evidence="8 11">3012STDY7078520</strain>
    </source>
</reference>
<evidence type="ECO:0000313" key="8">
    <source>
        <dbReference type="EMBL" id="VEW12439.1"/>
    </source>
</evidence>
<gene>
    <name evidence="5" type="ORF">AVW13_12395</name>
    <name evidence="6" type="ORF">B8X04_13765</name>
    <name evidence="7" type="ORF">I6G59_14085</name>
    <name evidence="8" type="ORF">NCTC12391_01524</name>
</gene>
<dbReference type="SMART" id="SM00646">
    <property type="entry name" value="Ami_3"/>
    <property type="match status" value="1"/>
</dbReference>
<dbReference type="SUPFAM" id="SSF53187">
    <property type="entry name" value="Zn-dependent exopeptidases"/>
    <property type="match status" value="1"/>
</dbReference>
<feature type="domain" description="MurNAc-LAA" evidence="4">
    <location>
        <begin position="155"/>
        <end position="271"/>
    </location>
</feature>
<dbReference type="EMBL" id="LQQR01000021">
    <property type="protein sequence ID" value="KZE19070.1"/>
    <property type="molecule type" value="Genomic_DNA"/>
</dbReference>
<dbReference type="Proteomes" id="UP000076612">
    <property type="component" value="Unassembled WGS sequence"/>
</dbReference>
<keyword evidence="1" id="KW-0378">Hydrolase</keyword>
<keyword evidence="3" id="KW-0732">Signal</keyword>
<organism evidence="6 10">
    <name type="scientific">Brevibacterium casei</name>
    <dbReference type="NCBI Taxonomy" id="33889"/>
    <lineage>
        <taxon>Bacteria</taxon>
        <taxon>Bacillati</taxon>
        <taxon>Actinomycetota</taxon>
        <taxon>Actinomycetes</taxon>
        <taxon>Micrococcales</taxon>
        <taxon>Brevibacteriaceae</taxon>
        <taxon>Brevibacterium</taxon>
    </lineage>
</organism>
<dbReference type="EMBL" id="CAACXN010000014">
    <property type="protein sequence ID" value="VEW12439.1"/>
    <property type="molecule type" value="Genomic_DNA"/>
</dbReference>
<evidence type="ECO:0000256" key="1">
    <source>
        <dbReference type="ARBA" id="ARBA00022801"/>
    </source>
</evidence>
<dbReference type="GO" id="GO:0030288">
    <property type="term" value="C:outer membrane-bounded periplasmic space"/>
    <property type="evidence" value="ECO:0007669"/>
    <property type="project" value="TreeGrafter"/>
</dbReference>
<dbReference type="CDD" id="cd02696">
    <property type="entry name" value="MurNAc-LAA"/>
    <property type="match status" value="1"/>
</dbReference>
<feature type="region of interest" description="Disordered" evidence="2">
    <location>
        <begin position="32"/>
        <end position="103"/>
    </location>
</feature>
<accession>A0A163AAI2</accession>
<feature type="compositionally biased region" description="Low complexity" evidence="2">
    <location>
        <begin position="44"/>
        <end position="62"/>
    </location>
</feature>
<dbReference type="EMBL" id="NCWY01000013">
    <property type="protein sequence ID" value="PAK94217.1"/>
    <property type="molecule type" value="Genomic_DNA"/>
</dbReference>
<dbReference type="Pfam" id="PF01520">
    <property type="entry name" value="Amidase_3"/>
    <property type="match status" value="1"/>
</dbReference>
<name>A0A163AAI2_9MICO</name>
<evidence type="ECO:0000313" key="10">
    <source>
        <dbReference type="Proteomes" id="UP000216867"/>
    </source>
</evidence>
<dbReference type="PANTHER" id="PTHR30404:SF0">
    <property type="entry name" value="N-ACETYLMURAMOYL-L-ALANINE AMIDASE AMIC"/>
    <property type="match status" value="1"/>
</dbReference>
<evidence type="ECO:0000256" key="2">
    <source>
        <dbReference type="SAM" id="MobiDB-lite"/>
    </source>
</evidence>